<dbReference type="Pfam" id="PF00856">
    <property type="entry name" value="SET"/>
    <property type="match status" value="1"/>
</dbReference>
<dbReference type="AlphaFoldDB" id="A0A167Y1W4"/>
<dbReference type="InterPro" id="IPR053185">
    <property type="entry name" value="SET_domain_protein"/>
</dbReference>
<dbReference type="PANTHER" id="PTHR47332:SF4">
    <property type="entry name" value="SET DOMAIN-CONTAINING PROTEIN 5"/>
    <property type="match status" value="1"/>
</dbReference>
<dbReference type="SUPFAM" id="SSF82199">
    <property type="entry name" value="SET domain"/>
    <property type="match status" value="1"/>
</dbReference>
<name>A0A167Y1W4_9HYPO</name>
<organism evidence="2 3">
    <name type="scientific">Moelleriella libera RCEF 2490</name>
    <dbReference type="NCBI Taxonomy" id="1081109"/>
    <lineage>
        <taxon>Eukaryota</taxon>
        <taxon>Fungi</taxon>
        <taxon>Dikarya</taxon>
        <taxon>Ascomycota</taxon>
        <taxon>Pezizomycotina</taxon>
        <taxon>Sordariomycetes</taxon>
        <taxon>Hypocreomycetidae</taxon>
        <taxon>Hypocreales</taxon>
        <taxon>Clavicipitaceae</taxon>
        <taxon>Moelleriella</taxon>
    </lineage>
</organism>
<protein>
    <submittedName>
        <fullName evidence="2">SET domain protein</fullName>
    </submittedName>
</protein>
<evidence type="ECO:0000313" key="3">
    <source>
        <dbReference type="Proteomes" id="UP000078544"/>
    </source>
</evidence>
<dbReference type="PROSITE" id="PS50280">
    <property type="entry name" value="SET"/>
    <property type="match status" value="1"/>
</dbReference>
<keyword evidence="3" id="KW-1185">Reference proteome</keyword>
<reference evidence="2 3" key="1">
    <citation type="journal article" date="2016" name="Genome Biol. Evol.">
        <title>Divergent and convergent evolution of fungal pathogenicity.</title>
        <authorList>
            <person name="Shang Y."/>
            <person name="Xiao G."/>
            <person name="Zheng P."/>
            <person name="Cen K."/>
            <person name="Zhan S."/>
            <person name="Wang C."/>
        </authorList>
    </citation>
    <scope>NUCLEOTIDE SEQUENCE [LARGE SCALE GENOMIC DNA]</scope>
    <source>
        <strain evidence="2 3">RCEF 2490</strain>
    </source>
</reference>
<dbReference type="InterPro" id="IPR001214">
    <property type="entry name" value="SET_dom"/>
</dbReference>
<evidence type="ECO:0000313" key="2">
    <source>
        <dbReference type="EMBL" id="KZZ90759.1"/>
    </source>
</evidence>
<accession>A0A167Y1W4</accession>
<dbReference type="SMART" id="SM00317">
    <property type="entry name" value="SET"/>
    <property type="match status" value="1"/>
</dbReference>
<dbReference type="Proteomes" id="UP000078544">
    <property type="component" value="Unassembled WGS sequence"/>
</dbReference>
<comment type="caution">
    <text evidence="2">The sequence shown here is derived from an EMBL/GenBank/DDBJ whole genome shotgun (WGS) entry which is preliminary data.</text>
</comment>
<gene>
    <name evidence="2" type="ORF">AAL_06985</name>
</gene>
<dbReference type="PANTHER" id="PTHR47332">
    <property type="entry name" value="SET DOMAIN-CONTAINING PROTEIN 5"/>
    <property type="match status" value="1"/>
</dbReference>
<dbReference type="InterPro" id="IPR046341">
    <property type="entry name" value="SET_dom_sf"/>
</dbReference>
<dbReference type="Gene3D" id="2.170.270.10">
    <property type="entry name" value="SET domain"/>
    <property type="match status" value="1"/>
</dbReference>
<proteinExistence type="predicted"/>
<feature type="domain" description="SET" evidence="1">
    <location>
        <begin position="33"/>
        <end position="168"/>
    </location>
</feature>
<dbReference type="OrthoDB" id="3180714at2759"/>
<dbReference type="CDD" id="cd20071">
    <property type="entry name" value="SET_SMYD"/>
    <property type="match status" value="1"/>
</dbReference>
<evidence type="ECO:0000259" key="1">
    <source>
        <dbReference type="PROSITE" id="PS50280"/>
    </source>
</evidence>
<sequence length="200" mass="22464">MKLFTDTSDDASDRELAELDSMGTSTLFENEYFKISSSQTAGLGAFAKRDLQCGDVILQERPLLTSDMFHLLEAFDRLDESAKATALSLHANEFLKPGLPKVLAIWRTNCFAVTASEEGLFPIASRFNHACHPSQSIHYVFDKDLSCLTLSVKMNHISAGEELTITYGINRSSDALFRDYGFRCKCPKCTEQSEERVEEW</sequence>
<dbReference type="STRING" id="1081109.A0A167Y1W4"/>
<dbReference type="EMBL" id="AZGY01000020">
    <property type="protein sequence ID" value="KZZ90759.1"/>
    <property type="molecule type" value="Genomic_DNA"/>
</dbReference>